<reference evidence="2 3" key="1">
    <citation type="journal article" date="2012" name="J. Bacteriol.">
        <title>Genome Sequence of the Antarctic Psychrophile Bacterium Planococcus antarcticus DSM 14505.</title>
        <authorList>
            <person name="Margolles A."/>
            <person name="Gueimonde M."/>
            <person name="Sanchez B."/>
        </authorList>
    </citation>
    <scope>NUCLEOTIDE SEQUENCE [LARGE SCALE GENOMIC DNA]</scope>
    <source>
        <strain evidence="2 3">DSM 14505</strain>
    </source>
</reference>
<dbReference type="PANTHER" id="PTHR43415:SF3">
    <property type="entry name" value="GNAT-FAMILY ACETYLTRANSFERASE"/>
    <property type="match status" value="1"/>
</dbReference>
<accession>A0AA87ILF3</accession>
<evidence type="ECO:0000313" key="2">
    <source>
        <dbReference type="EMBL" id="EIM06527.1"/>
    </source>
</evidence>
<protein>
    <submittedName>
        <fullName evidence="2">Acetyltransferase</fullName>
    </submittedName>
</protein>
<dbReference type="RefSeq" id="WP_006830034.1">
    <property type="nucleotide sequence ID" value="NZ_AJYB01000028.1"/>
</dbReference>
<name>A0AA87ILF3_9BACL</name>
<proteinExistence type="predicted"/>
<sequence>MLVTILLEKKYIPLADYFSGATNPSIKLTFSEIEQIMGQNLPNAAYLNKSWWKKTKAPAKHFHAWVDAGYFVSDVEPDRFVLFERVDLSNGNASGQDEEDQDILLIRTAEHGDARSLAALQKTVESESEFMLYAKDERTQSTQKVRKQIIEWKQSGHSTIIIAILNGQHVGYLMIMGNDAKRAAHRATIDLGLQKDAQGKGIAKSLLEKAEAWSKEKGINRLELAVVEENEPARKLYEKAGFESEGIRQKSMMINGNPHNEIYLAKFLD</sequence>
<dbReference type="EMBL" id="AJYB01000028">
    <property type="protein sequence ID" value="EIM06527.1"/>
    <property type="molecule type" value="Genomic_DNA"/>
</dbReference>
<dbReference type="CDD" id="cd04301">
    <property type="entry name" value="NAT_SF"/>
    <property type="match status" value="1"/>
</dbReference>
<dbReference type="GO" id="GO:0016747">
    <property type="term" value="F:acyltransferase activity, transferring groups other than amino-acyl groups"/>
    <property type="evidence" value="ECO:0007669"/>
    <property type="project" value="InterPro"/>
</dbReference>
<dbReference type="PROSITE" id="PS51186">
    <property type="entry name" value="GNAT"/>
    <property type="match status" value="1"/>
</dbReference>
<dbReference type="Proteomes" id="UP000004725">
    <property type="component" value="Unassembled WGS sequence"/>
</dbReference>
<feature type="domain" description="N-acetyltransferase" evidence="1">
    <location>
        <begin position="104"/>
        <end position="269"/>
    </location>
</feature>
<dbReference type="Gene3D" id="3.40.630.30">
    <property type="match status" value="1"/>
</dbReference>
<organism evidence="2 3">
    <name type="scientific">Planococcus antarcticus DSM 14505</name>
    <dbReference type="NCBI Taxonomy" id="1185653"/>
    <lineage>
        <taxon>Bacteria</taxon>
        <taxon>Bacillati</taxon>
        <taxon>Bacillota</taxon>
        <taxon>Bacilli</taxon>
        <taxon>Bacillales</taxon>
        <taxon>Caryophanaceae</taxon>
        <taxon>Planococcus</taxon>
    </lineage>
</organism>
<evidence type="ECO:0000259" key="1">
    <source>
        <dbReference type="PROSITE" id="PS51186"/>
    </source>
</evidence>
<dbReference type="InterPro" id="IPR056079">
    <property type="entry name" value="DUF7662"/>
</dbReference>
<evidence type="ECO:0000313" key="3">
    <source>
        <dbReference type="Proteomes" id="UP000004725"/>
    </source>
</evidence>
<dbReference type="PANTHER" id="PTHR43415">
    <property type="entry name" value="SPERMIDINE N(1)-ACETYLTRANSFERASE"/>
    <property type="match status" value="1"/>
</dbReference>
<dbReference type="InterPro" id="IPR000182">
    <property type="entry name" value="GNAT_dom"/>
</dbReference>
<dbReference type="Pfam" id="PF24698">
    <property type="entry name" value="DUF7662"/>
    <property type="match status" value="1"/>
</dbReference>
<gene>
    <name evidence="2" type="ORF">A1A1_10266</name>
</gene>
<dbReference type="SUPFAM" id="SSF55729">
    <property type="entry name" value="Acyl-CoA N-acyltransferases (Nat)"/>
    <property type="match status" value="1"/>
</dbReference>
<dbReference type="Pfam" id="PF00583">
    <property type="entry name" value="Acetyltransf_1"/>
    <property type="match status" value="1"/>
</dbReference>
<dbReference type="AlphaFoldDB" id="A0AA87ILF3"/>
<comment type="caution">
    <text evidence="2">The sequence shown here is derived from an EMBL/GenBank/DDBJ whole genome shotgun (WGS) entry which is preliminary data.</text>
</comment>
<dbReference type="InterPro" id="IPR016181">
    <property type="entry name" value="Acyl_CoA_acyltransferase"/>
</dbReference>